<dbReference type="Proteomes" id="UP000068243">
    <property type="component" value="Unassembled WGS sequence"/>
</dbReference>
<evidence type="ECO:0000256" key="6">
    <source>
        <dbReference type="ARBA" id="ARBA00023136"/>
    </source>
</evidence>
<gene>
    <name evidence="8" type="ORF">ABL_10001</name>
</gene>
<evidence type="ECO:0000256" key="2">
    <source>
        <dbReference type="ARBA" id="ARBA00012405"/>
    </source>
</evidence>
<evidence type="ECO:0000259" key="7">
    <source>
        <dbReference type="PROSITE" id="PS51387"/>
    </source>
</evidence>
<evidence type="ECO:0000256" key="5">
    <source>
        <dbReference type="ARBA" id="ARBA00023002"/>
    </source>
</evidence>
<evidence type="ECO:0000256" key="4">
    <source>
        <dbReference type="ARBA" id="ARBA00022989"/>
    </source>
</evidence>
<dbReference type="VEuPathDB" id="FungiDB:ATCC64974_100190"/>
<organism evidence="8 9">
    <name type="scientific">Aspergillus niger</name>
    <dbReference type="NCBI Taxonomy" id="5061"/>
    <lineage>
        <taxon>Eukaryota</taxon>
        <taxon>Fungi</taxon>
        <taxon>Dikarya</taxon>
        <taxon>Ascomycota</taxon>
        <taxon>Pezizomycotina</taxon>
        <taxon>Eurotiomycetes</taxon>
        <taxon>Eurotiomycetidae</taxon>
        <taxon>Eurotiales</taxon>
        <taxon>Aspergillaceae</taxon>
        <taxon>Aspergillus</taxon>
        <taxon>Aspergillus subgen. Circumdati</taxon>
    </lineage>
</organism>
<dbReference type="Gene3D" id="3.30.465.10">
    <property type="match status" value="1"/>
</dbReference>
<dbReference type="PROSITE" id="PS51387">
    <property type="entry name" value="FAD_PCMH"/>
    <property type="match status" value="1"/>
</dbReference>
<dbReference type="GO" id="GO:0000246">
    <property type="term" value="F:Delta24(24-1) sterol reductase activity"/>
    <property type="evidence" value="ECO:0007669"/>
    <property type="project" value="TreeGrafter"/>
</dbReference>
<dbReference type="EC" id="1.3.1.72" evidence="2"/>
<evidence type="ECO:0000256" key="1">
    <source>
        <dbReference type="ARBA" id="ARBA00004167"/>
    </source>
</evidence>
<evidence type="ECO:0000313" key="8">
    <source>
        <dbReference type="EMBL" id="GAQ47340.1"/>
    </source>
</evidence>
<protein>
    <recommendedName>
        <fullName evidence="2">Delta(24)-sterol reductase</fullName>
        <ecNumber evidence="2">1.3.1.72</ecNumber>
    </recommendedName>
</protein>
<dbReference type="OMA" id="WMGELAF"/>
<evidence type="ECO:0000256" key="3">
    <source>
        <dbReference type="ARBA" id="ARBA00022692"/>
    </source>
</evidence>
<keyword evidence="5" id="KW-0560">Oxidoreductase</keyword>
<dbReference type="OrthoDB" id="415825at2759"/>
<dbReference type="FunFam" id="3.30.465.10:FF:000031">
    <property type="entry name" value="FAD binding domain protein"/>
    <property type="match status" value="1"/>
</dbReference>
<sequence>MDTHNERVHQISQKVKAFYETKQPFSIYHGSTNSTRASNKTKHNTVDISHLNKVPAVNRETKTVIVEPNVPMDVLVGATLPHGLIPPVVMEFPGITAGGGYSGTSGESSSYEYGFFERTVNWVEIILGNGEVVRASADENEDLFYGAGSCFGTLGITTLLEIRLIEVPPSPVVELTYFPFSNGVQQGVKLIQDLSSNSSYKYIDGIVFSKTAGVICAGKISSAEKTPYQLRTFSRPTDPWFYMRVEAAARASNWGQESPITDAVPLVDYFFRYDRGGFWVGKYAFEYLLLPQTKFMRWVMDGITHTRTLYHATHKSGLFREYTIQDVAVPYAGARDLMEFVDSSFGQYPIWLCPVRQTFPNTPAQVEQQQVKMLSERDNIQEKLLNFGIWGPGPKGKGPFLTFNRSLESLVHKLGGKKWLYARTYYTEEEFWKIYDKEKLDSLREKYHATNLPDMYQKVKPMVEDSVGGSGSESASLGKGRKSWGEWLAERVWHQWPLGGLYGLYHLLWNRDYLLQ</sequence>
<dbReference type="GO" id="GO:0008202">
    <property type="term" value="P:steroid metabolic process"/>
    <property type="evidence" value="ECO:0007669"/>
    <property type="project" value="TreeGrafter"/>
</dbReference>
<dbReference type="InterPro" id="IPR040165">
    <property type="entry name" value="Diminuto-like"/>
</dbReference>
<dbReference type="GO" id="GO:0016020">
    <property type="term" value="C:membrane"/>
    <property type="evidence" value="ECO:0007669"/>
    <property type="project" value="UniProtKB-SubCell"/>
</dbReference>
<dbReference type="InterPro" id="IPR036318">
    <property type="entry name" value="FAD-bd_PCMH-like_sf"/>
</dbReference>
<feature type="domain" description="FAD-binding PCMH-type" evidence="7">
    <location>
        <begin position="1"/>
        <end position="167"/>
    </location>
</feature>
<dbReference type="PANTHER" id="PTHR10801">
    <property type="entry name" value="24-DEHYDROCHOLESTEROL REDUCTASE"/>
    <property type="match status" value="1"/>
</dbReference>
<comment type="subcellular location">
    <subcellularLocation>
        <location evidence="1">Membrane</location>
        <topology evidence="1">Single-pass membrane protein</topology>
    </subcellularLocation>
</comment>
<dbReference type="InterPro" id="IPR006094">
    <property type="entry name" value="Oxid_FAD_bind_N"/>
</dbReference>
<accession>A0A100IU37</accession>
<dbReference type="GO" id="GO:0071949">
    <property type="term" value="F:FAD binding"/>
    <property type="evidence" value="ECO:0007669"/>
    <property type="project" value="InterPro"/>
</dbReference>
<name>A0A100IU37_ASPNG</name>
<comment type="caution">
    <text evidence="8">The sequence shown here is derived from an EMBL/GenBank/DDBJ whole genome shotgun (WGS) entry which is preliminary data.</text>
</comment>
<dbReference type="GO" id="GO:0005737">
    <property type="term" value="C:cytoplasm"/>
    <property type="evidence" value="ECO:0007669"/>
    <property type="project" value="TreeGrafter"/>
</dbReference>
<dbReference type="SUPFAM" id="SSF56176">
    <property type="entry name" value="FAD-binding/transporter-associated domain-like"/>
    <property type="match status" value="1"/>
</dbReference>
<dbReference type="InterPro" id="IPR016166">
    <property type="entry name" value="FAD-bd_PCMH"/>
</dbReference>
<keyword evidence="6" id="KW-0472">Membrane</keyword>
<dbReference type="VEuPathDB" id="FungiDB:An08g08070"/>
<proteinExistence type="predicted"/>
<dbReference type="VEuPathDB" id="FungiDB:ASPNIDRAFT2_1188993"/>
<dbReference type="AlphaFoldDB" id="A0A100IU37"/>
<keyword evidence="4" id="KW-1133">Transmembrane helix</keyword>
<dbReference type="Pfam" id="PF01565">
    <property type="entry name" value="FAD_binding_4"/>
    <property type="match status" value="1"/>
</dbReference>
<evidence type="ECO:0000313" key="9">
    <source>
        <dbReference type="Proteomes" id="UP000068243"/>
    </source>
</evidence>
<dbReference type="PANTHER" id="PTHR10801:SF0">
    <property type="entry name" value="DELTA(24)-STEROL REDUCTASE"/>
    <property type="match status" value="1"/>
</dbReference>
<dbReference type="InterPro" id="IPR016169">
    <property type="entry name" value="FAD-bd_PCMH_sub2"/>
</dbReference>
<keyword evidence="3" id="KW-0812">Transmembrane</keyword>
<dbReference type="VEuPathDB" id="FungiDB:M747DRAFT_344464"/>
<reference evidence="9" key="1">
    <citation type="journal article" date="2016" name="Genome Announc.">
        <title>Draft genome sequence of Aspergillus niger strain An76.</title>
        <authorList>
            <person name="Gong W."/>
            <person name="Cheng Z."/>
            <person name="Zhang H."/>
            <person name="Liu L."/>
            <person name="Gao P."/>
            <person name="Wang L."/>
        </authorList>
    </citation>
    <scope>NUCLEOTIDE SEQUENCE [LARGE SCALE GENOMIC DNA]</scope>
    <source>
        <strain evidence="9">An76</strain>
    </source>
</reference>
<dbReference type="GO" id="GO:0050614">
    <property type="term" value="F:Delta24-sterol reductase activity"/>
    <property type="evidence" value="ECO:0007669"/>
    <property type="project" value="UniProtKB-EC"/>
</dbReference>
<dbReference type="EMBL" id="BCMY01000028">
    <property type="protein sequence ID" value="GAQ47340.1"/>
    <property type="molecule type" value="Genomic_DNA"/>
</dbReference>